<organism evidence="1 2">
    <name type="scientific">Fusarium oxysporum</name>
    <name type="common">Fusarium vascular wilt</name>
    <dbReference type="NCBI Taxonomy" id="5507"/>
    <lineage>
        <taxon>Eukaryota</taxon>
        <taxon>Fungi</taxon>
        <taxon>Dikarya</taxon>
        <taxon>Ascomycota</taxon>
        <taxon>Pezizomycotina</taxon>
        <taxon>Sordariomycetes</taxon>
        <taxon>Hypocreomycetidae</taxon>
        <taxon>Hypocreales</taxon>
        <taxon>Nectriaceae</taxon>
        <taxon>Fusarium</taxon>
        <taxon>Fusarium oxysporum species complex</taxon>
    </lineage>
</organism>
<accession>A0A2H3U028</accession>
<gene>
    <name evidence="1" type="ORF">FRV6_13004</name>
</gene>
<evidence type="ECO:0000313" key="2">
    <source>
        <dbReference type="Proteomes" id="UP000219369"/>
    </source>
</evidence>
<dbReference type="OrthoDB" id="3360610at2759"/>
<dbReference type="InterPro" id="IPR029068">
    <property type="entry name" value="Glyas_Bleomycin-R_OHBP_Dase"/>
</dbReference>
<dbReference type="AlphaFoldDB" id="A0A2H3U028"/>
<evidence type="ECO:0000313" key="1">
    <source>
        <dbReference type="EMBL" id="SCO88876.1"/>
    </source>
</evidence>
<dbReference type="SUPFAM" id="SSF54593">
    <property type="entry name" value="Glyoxalase/Bleomycin resistance protein/Dihydroxybiphenyl dioxygenase"/>
    <property type="match status" value="1"/>
</dbReference>
<dbReference type="EMBL" id="FMJY01000007">
    <property type="protein sequence ID" value="SCO88876.1"/>
    <property type="molecule type" value="Genomic_DNA"/>
</dbReference>
<name>A0A2H3U028_FUSOX</name>
<dbReference type="VEuPathDB" id="FungiDB:FOZG_14608"/>
<proteinExistence type="predicted"/>
<dbReference type="Proteomes" id="UP000219369">
    <property type="component" value="Unassembled WGS sequence"/>
</dbReference>
<protein>
    <submittedName>
        <fullName evidence="1">Uncharacterized protein</fullName>
    </submittedName>
</protein>
<sequence length="268" mass="29750">MASLRSYFDDLEKFAVDFGLIEAWHSDDIVLYRGYSKDPYCYVAHKTQAGIATFGGRARIAQTPDDVDKVAATEGAEVSDLAPYPGDGRRVTLKTPSGFLSHVLYGQDKIPVCESVSSAVVDNLGPFNRSINKQDLKRPDSWVEASSSGVTLGHHGFIIAKWDGEFQWYTSNFYFVPSDVLSLPANKDIDVSAFMHLDLGERLSDHHSLFFSLLASGERDSLHHTSCEVEDFDTQLFGHNLLASKGHEAMGRRKTYPGVADIRLLQRS</sequence>
<dbReference type="Gene3D" id="3.10.180.10">
    <property type="entry name" value="2,3-Dihydroxybiphenyl 1,2-Dioxygenase, domain 1"/>
    <property type="match status" value="1"/>
</dbReference>
<reference evidence="2" key="1">
    <citation type="submission" date="2016-09" db="EMBL/GenBank/DDBJ databases">
        <authorList>
            <person name="Guldener U."/>
        </authorList>
    </citation>
    <scope>NUCLEOTIDE SEQUENCE [LARGE SCALE GENOMIC DNA]</scope>
    <source>
        <strain evidence="2">V64-1</strain>
    </source>
</reference>